<reference evidence="2" key="1">
    <citation type="submission" date="2021-02" db="EMBL/GenBank/DDBJ databases">
        <authorList>
            <person name="Nowell W R."/>
        </authorList>
    </citation>
    <scope>NUCLEOTIDE SEQUENCE</scope>
</reference>
<feature type="transmembrane region" description="Helical" evidence="1">
    <location>
        <begin position="65"/>
        <end position="86"/>
    </location>
</feature>
<name>A0A814R5Z0_9BILA</name>
<proteinExistence type="predicted"/>
<keyword evidence="1" id="KW-1133">Transmembrane helix</keyword>
<accession>A0A814R5Z0</accession>
<protein>
    <submittedName>
        <fullName evidence="2">Uncharacterized protein</fullName>
    </submittedName>
</protein>
<feature type="transmembrane region" description="Helical" evidence="1">
    <location>
        <begin position="106"/>
        <end position="124"/>
    </location>
</feature>
<sequence length="196" mass="20229">MDMEIFTIEDLFHEESSTIDSTNNISNSIEILTNEETVAHGVNNSEEPSTVKQELPPCMSNSVKATLISAVFTSLVMTIAILIVCFTSPKPPDKLNHMALNPLPNAFVVGGAVGGLFGLAAKYITDKNKATGQFVGGVTGAAVGGLAGGAIGATIVRTTIGITSSGCAGSISGSISGYTTAGWTYEDEEIPNGKNK</sequence>
<keyword evidence="1" id="KW-0812">Transmembrane</keyword>
<organism evidence="2 3">
    <name type="scientific">Adineta steineri</name>
    <dbReference type="NCBI Taxonomy" id="433720"/>
    <lineage>
        <taxon>Eukaryota</taxon>
        <taxon>Metazoa</taxon>
        <taxon>Spiralia</taxon>
        <taxon>Gnathifera</taxon>
        <taxon>Rotifera</taxon>
        <taxon>Eurotatoria</taxon>
        <taxon>Bdelloidea</taxon>
        <taxon>Adinetida</taxon>
        <taxon>Adinetidae</taxon>
        <taxon>Adineta</taxon>
    </lineage>
</organism>
<keyword evidence="1" id="KW-0472">Membrane</keyword>
<evidence type="ECO:0000313" key="2">
    <source>
        <dbReference type="EMBL" id="CAF1129141.1"/>
    </source>
</evidence>
<gene>
    <name evidence="2" type="ORF">IZO911_LOCUS24588</name>
</gene>
<comment type="caution">
    <text evidence="2">The sequence shown here is derived from an EMBL/GenBank/DDBJ whole genome shotgun (WGS) entry which is preliminary data.</text>
</comment>
<evidence type="ECO:0000313" key="3">
    <source>
        <dbReference type="Proteomes" id="UP000663860"/>
    </source>
</evidence>
<dbReference type="AlphaFoldDB" id="A0A814R5Z0"/>
<evidence type="ECO:0000256" key="1">
    <source>
        <dbReference type="SAM" id="Phobius"/>
    </source>
</evidence>
<dbReference type="Proteomes" id="UP000663860">
    <property type="component" value="Unassembled WGS sequence"/>
</dbReference>
<dbReference type="EMBL" id="CAJNOE010000297">
    <property type="protein sequence ID" value="CAF1129141.1"/>
    <property type="molecule type" value="Genomic_DNA"/>
</dbReference>